<proteinExistence type="predicted"/>
<comment type="caution">
    <text evidence="2">The sequence shown here is derived from an EMBL/GenBank/DDBJ whole genome shotgun (WGS) entry which is preliminary data.</text>
</comment>
<keyword evidence="1" id="KW-0175">Coiled coil</keyword>
<name>A0ABV5BV35_9BACL</name>
<feature type="coiled-coil region" evidence="1">
    <location>
        <begin position="26"/>
        <end position="53"/>
    </location>
</feature>
<gene>
    <name evidence="2" type="ORF">ACE5LO_01185</name>
</gene>
<keyword evidence="3" id="KW-1185">Reference proteome</keyword>
<reference evidence="2 3" key="1">
    <citation type="submission" date="2024-09" db="EMBL/GenBank/DDBJ databases">
        <title>Paenibacillus zeirhizospherea sp. nov., isolated from surface of the maize (Zea mays) roots in a horticulture field, Hungary.</title>
        <authorList>
            <person name="Marton D."/>
            <person name="Farkas M."/>
            <person name="Bedics A."/>
            <person name="Toth E."/>
            <person name="Tancsics A."/>
            <person name="Boka K."/>
            <person name="Marati G."/>
            <person name="Kriszt B."/>
            <person name="Cserhati M."/>
        </authorList>
    </citation>
    <scope>NUCLEOTIDE SEQUENCE [LARGE SCALE GENOMIC DNA]</scope>
    <source>
        <strain evidence="2 3">JCM 18446</strain>
    </source>
</reference>
<evidence type="ECO:0000313" key="2">
    <source>
        <dbReference type="EMBL" id="MFB5758996.1"/>
    </source>
</evidence>
<dbReference type="RefSeq" id="WP_375518248.1">
    <property type="nucleotide sequence ID" value="NZ_JBHIRY010000001.1"/>
</dbReference>
<dbReference type="Proteomes" id="UP001580430">
    <property type="component" value="Unassembled WGS sequence"/>
</dbReference>
<sequence>MKRLGNMSKKKLEEYIDNGHYCEQDIIDLYDDFVSAQEEIENLKREIERHRSNYDSDYWNEKEQEMREDGVWD</sequence>
<dbReference type="EMBL" id="JBHIRY010000001">
    <property type="protein sequence ID" value="MFB5758996.1"/>
    <property type="molecule type" value="Genomic_DNA"/>
</dbReference>
<evidence type="ECO:0000256" key="1">
    <source>
        <dbReference type="SAM" id="Coils"/>
    </source>
</evidence>
<organism evidence="2 3">
    <name type="scientific">Paenibacillus medicaginis</name>
    <dbReference type="NCBI Taxonomy" id="1470560"/>
    <lineage>
        <taxon>Bacteria</taxon>
        <taxon>Bacillati</taxon>
        <taxon>Bacillota</taxon>
        <taxon>Bacilli</taxon>
        <taxon>Bacillales</taxon>
        <taxon>Paenibacillaceae</taxon>
        <taxon>Paenibacillus</taxon>
    </lineage>
</organism>
<protein>
    <submittedName>
        <fullName evidence="2">Uncharacterized protein</fullName>
    </submittedName>
</protein>
<accession>A0ABV5BV35</accession>
<evidence type="ECO:0000313" key="3">
    <source>
        <dbReference type="Proteomes" id="UP001580430"/>
    </source>
</evidence>